<dbReference type="InterPro" id="IPR050282">
    <property type="entry name" value="Cycloisomerase_2"/>
</dbReference>
<organism evidence="3 4">
    <name type="scientific">Saccharopolyspora montiporae</name>
    <dbReference type="NCBI Taxonomy" id="2781240"/>
    <lineage>
        <taxon>Bacteria</taxon>
        <taxon>Bacillati</taxon>
        <taxon>Actinomycetota</taxon>
        <taxon>Actinomycetes</taxon>
        <taxon>Pseudonocardiales</taxon>
        <taxon>Pseudonocardiaceae</taxon>
        <taxon>Saccharopolyspora</taxon>
    </lineage>
</organism>
<reference evidence="3" key="1">
    <citation type="submission" date="2020-10" db="EMBL/GenBank/DDBJ databases">
        <title>Diversity and distribution of actinomycetes associated with coral in the coast of Hainan.</title>
        <authorList>
            <person name="Li F."/>
        </authorList>
    </citation>
    <scope>NUCLEOTIDE SEQUENCE</scope>
    <source>
        <strain evidence="3">HNM0983</strain>
    </source>
</reference>
<dbReference type="Pfam" id="PF10282">
    <property type="entry name" value="Lactonase"/>
    <property type="match status" value="1"/>
</dbReference>
<dbReference type="PANTHER" id="PTHR30344">
    <property type="entry name" value="6-PHOSPHOGLUCONOLACTONASE-RELATED"/>
    <property type="match status" value="1"/>
</dbReference>
<dbReference type="InterPro" id="IPR011048">
    <property type="entry name" value="Haem_d1_sf"/>
</dbReference>
<protein>
    <submittedName>
        <fullName evidence="3">Lactonase family protein</fullName>
    </submittedName>
</protein>
<keyword evidence="4" id="KW-1185">Reference proteome</keyword>
<accession>A0A929FZX3</accession>
<dbReference type="GO" id="GO:0017057">
    <property type="term" value="F:6-phosphogluconolactonase activity"/>
    <property type="evidence" value="ECO:0007669"/>
    <property type="project" value="TreeGrafter"/>
</dbReference>
<dbReference type="EMBL" id="JADEYC010000002">
    <property type="protein sequence ID" value="MBE9373013.1"/>
    <property type="molecule type" value="Genomic_DNA"/>
</dbReference>
<dbReference type="RefSeq" id="WP_193926466.1">
    <property type="nucleotide sequence ID" value="NZ_JADEYC010000002.1"/>
</dbReference>
<evidence type="ECO:0000256" key="2">
    <source>
        <dbReference type="SAM" id="MobiDB-lite"/>
    </source>
</evidence>
<proteinExistence type="inferred from homology"/>
<dbReference type="AlphaFoldDB" id="A0A929FZX3"/>
<evidence type="ECO:0000313" key="4">
    <source>
        <dbReference type="Proteomes" id="UP000598360"/>
    </source>
</evidence>
<comment type="similarity">
    <text evidence="1">Belongs to the cycloisomerase 2 family.</text>
</comment>
<evidence type="ECO:0000256" key="1">
    <source>
        <dbReference type="ARBA" id="ARBA00005564"/>
    </source>
</evidence>
<feature type="region of interest" description="Disordered" evidence="2">
    <location>
        <begin position="135"/>
        <end position="157"/>
    </location>
</feature>
<dbReference type="InterPro" id="IPR015943">
    <property type="entry name" value="WD40/YVTN_repeat-like_dom_sf"/>
</dbReference>
<dbReference type="PANTHER" id="PTHR30344:SF1">
    <property type="entry name" value="6-PHOSPHOGLUCONOLACTONASE"/>
    <property type="match status" value="1"/>
</dbReference>
<dbReference type="Gene3D" id="2.130.10.10">
    <property type="entry name" value="YVTN repeat-like/Quinoprotein amine dehydrogenase"/>
    <property type="match status" value="1"/>
</dbReference>
<gene>
    <name evidence="3" type="ORF">IQ251_00995</name>
</gene>
<dbReference type="SUPFAM" id="SSF51004">
    <property type="entry name" value="C-terminal (heme d1) domain of cytochrome cd1-nitrite reductase"/>
    <property type="match status" value="1"/>
</dbReference>
<comment type="caution">
    <text evidence="3">The sequence shown here is derived from an EMBL/GenBank/DDBJ whole genome shotgun (WGS) entry which is preliminary data.</text>
</comment>
<evidence type="ECO:0000313" key="3">
    <source>
        <dbReference type="EMBL" id="MBE9373013.1"/>
    </source>
</evidence>
<dbReference type="InterPro" id="IPR019405">
    <property type="entry name" value="Lactonase_7-beta_prop"/>
</dbReference>
<dbReference type="GO" id="GO:0005829">
    <property type="term" value="C:cytosol"/>
    <property type="evidence" value="ECO:0007669"/>
    <property type="project" value="TreeGrafter"/>
</dbReference>
<dbReference type="Proteomes" id="UP000598360">
    <property type="component" value="Unassembled WGS sequence"/>
</dbReference>
<name>A0A929FZX3_9PSEU</name>
<sequence length="352" mass="36669">MPDVSPNWLVHVGAGREHAEQRISTAVLDSSGALLPTGRDVGAPQPSFLAASPDGAVLFAVDERTAGRVRSYRIGDQGALTEIGAQPSLGSHPCHLAVHPGGAHLFTANYASATLAVHPVGADGALGEAQFAVQHTGRGPNPERQEGPHPHQVVPDPGGQYVLAADLGADAVVSYEFDPGSGHLAQRCRAALRPGSGPRHLALHPDGDRGYVLNELDSSLTEFGWDRASGQLEPGRTLSTVPPDFARPNLPSEVVLLADGSFGYAANRGHDSIAVFTPESGDGQFRLVEVQPARVSGPRHIALSPDGTRLLALGRRSDDIQVFDVLDDGHLSPVGDPLSVPAPMCAVLLPAG</sequence>